<dbReference type="Pfam" id="PF10421">
    <property type="entry name" value="OAS1_C"/>
    <property type="match status" value="1"/>
</dbReference>
<dbReference type="OMA" id="NICACER"/>
<evidence type="ECO:0000259" key="3">
    <source>
        <dbReference type="PROSITE" id="PS50144"/>
    </source>
</evidence>
<keyword evidence="6" id="KW-1185">Reference proteome</keyword>
<dbReference type="OrthoDB" id="1885901at2759"/>
<dbReference type="GO" id="GO:0005829">
    <property type="term" value="C:cytosol"/>
    <property type="evidence" value="ECO:0007669"/>
    <property type="project" value="TreeGrafter"/>
</dbReference>
<feature type="region of interest" description="Disordered" evidence="2">
    <location>
        <begin position="451"/>
        <end position="486"/>
    </location>
</feature>
<evidence type="ECO:0000313" key="6">
    <source>
        <dbReference type="Proteomes" id="UP000014760"/>
    </source>
</evidence>
<dbReference type="SUPFAM" id="SSF49599">
    <property type="entry name" value="TRAF domain-like"/>
    <property type="match status" value="1"/>
</dbReference>
<dbReference type="EMBL" id="KB293214">
    <property type="protein sequence ID" value="ELU16283.1"/>
    <property type="molecule type" value="Genomic_DNA"/>
</dbReference>
<dbReference type="InterPro" id="IPR043519">
    <property type="entry name" value="NT_sf"/>
</dbReference>
<reference evidence="5" key="3">
    <citation type="submission" date="2015-06" db="UniProtKB">
        <authorList>
            <consortium name="EnsemblMetazoa"/>
        </authorList>
    </citation>
    <scope>IDENTIFICATION</scope>
</reference>
<dbReference type="GO" id="GO:0003725">
    <property type="term" value="F:double-stranded RNA binding"/>
    <property type="evidence" value="ECO:0007669"/>
    <property type="project" value="TreeGrafter"/>
</dbReference>
<dbReference type="SUPFAM" id="SSF81631">
    <property type="entry name" value="PAP/OAS1 substrate-binding domain"/>
    <property type="match status" value="1"/>
</dbReference>
<dbReference type="InterPro" id="IPR018952">
    <property type="entry name" value="2-5-oligoAdlate_synth_1_dom2/C"/>
</dbReference>
<comment type="similarity">
    <text evidence="1">Belongs to the 2-5A synthase family.</text>
</comment>
<feature type="compositionally biased region" description="Basic and acidic residues" evidence="2">
    <location>
        <begin position="451"/>
        <end position="461"/>
    </location>
</feature>
<evidence type="ECO:0000313" key="5">
    <source>
        <dbReference type="EnsemblMetazoa" id="CapteP208030"/>
    </source>
</evidence>
<gene>
    <name evidence="4" type="ORF">CAPTEDRAFT_208030</name>
</gene>
<dbReference type="InterPro" id="IPR002083">
    <property type="entry name" value="MATH/TRAF_dom"/>
</dbReference>
<evidence type="ECO:0000256" key="1">
    <source>
        <dbReference type="ARBA" id="ARBA00009526"/>
    </source>
</evidence>
<reference evidence="6" key="1">
    <citation type="submission" date="2012-12" db="EMBL/GenBank/DDBJ databases">
        <authorList>
            <person name="Hellsten U."/>
            <person name="Grimwood J."/>
            <person name="Chapman J.A."/>
            <person name="Shapiro H."/>
            <person name="Aerts A."/>
            <person name="Otillar R.P."/>
            <person name="Terry A.Y."/>
            <person name="Boore J.L."/>
            <person name="Simakov O."/>
            <person name="Marletaz F."/>
            <person name="Cho S.-J."/>
            <person name="Edsinger-Gonzales E."/>
            <person name="Havlak P."/>
            <person name="Kuo D.-H."/>
            <person name="Larsson T."/>
            <person name="Lv J."/>
            <person name="Arendt D."/>
            <person name="Savage R."/>
            <person name="Osoegawa K."/>
            <person name="de Jong P."/>
            <person name="Lindberg D.R."/>
            <person name="Seaver E.C."/>
            <person name="Weisblat D.A."/>
            <person name="Putnam N.H."/>
            <person name="Grigoriev I.V."/>
            <person name="Rokhsar D.S."/>
        </authorList>
    </citation>
    <scope>NUCLEOTIDE SEQUENCE</scope>
    <source>
        <strain evidence="6">I ESC-2004</strain>
    </source>
</reference>
<name>R7VBS6_CAPTE</name>
<dbReference type="Gene3D" id="1.10.1410.20">
    <property type="entry name" value="2'-5'-oligoadenylate synthetase 1, domain 2"/>
    <property type="match status" value="1"/>
</dbReference>
<evidence type="ECO:0000313" key="4">
    <source>
        <dbReference type="EMBL" id="ELU16283.1"/>
    </source>
</evidence>
<proteinExistence type="inferred from homology"/>
<dbReference type="GO" id="GO:0001730">
    <property type="term" value="F:2'-5'-oligoadenylate synthetase activity"/>
    <property type="evidence" value="ECO:0007669"/>
    <property type="project" value="TreeGrafter"/>
</dbReference>
<dbReference type="PROSITE" id="PS50144">
    <property type="entry name" value="MATH"/>
    <property type="match status" value="1"/>
</dbReference>
<dbReference type="EnsemblMetazoa" id="CapteT208030">
    <property type="protein sequence ID" value="CapteP208030"/>
    <property type="gene ID" value="CapteG208030"/>
</dbReference>
<reference evidence="4 6" key="2">
    <citation type="journal article" date="2013" name="Nature">
        <title>Insights into bilaterian evolution from three spiralian genomes.</title>
        <authorList>
            <person name="Simakov O."/>
            <person name="Marletaz F."/>
            <person name="Cho S.J."/>
            <person name="Edsinger-Gonzales E."/>
            <person name="Havlak P."/>
            <person name="Hellsten U."/>
            <person name="Kuo D.H."/>
            <person name="Larsson T."/>
            <person name="Lv J."/>
            <person name="Arendt D."/>
            <person name="Savage R."/>
            <person name="Osoegawa K."/>
            <person name="de Jong P."/>
            <person name="Grimwood J."/>
            <person name="Chapman J.A."/>
            <person name="Shapiro H."/>
            <person name="Aerts A."/>
            <person name="Otillar R.P."/>
            <person name="Terry A.Y."/>
            <person name="Boore J.L."/>
            <person name="Grigoriev I.V."/>
            <person name="Lindberg D.R."/>
            <person name="Seaver E.C."/>
            <person name="Weisblat D.A."/>
            <person name="Putnam N.H."/>
            <person name="Rokhsar D.S."/>
        </authorList>
    </citation>
    <scope>NUCLEOTIDE SEQUENCE</scope>
    <source>
        <strain evidence="4 6">I ESC-2004</strain>
    </source>
</reference>
<protein>
    <recommendedName>
        <fullName evidence="3">MATH domain-containing protein</fullName>
    </recommendedName>
</protein>
<evidence type="ECO:0000256" key="2">
    <source>
        <dbReference type="SAM" id="MobiDB-lite"/>
    </source>
</evidence>
<dbReference type="EMBL" id="AMQN01017518">
    <property type="status" value="NOT_ANNOTATED_CDS"/>
    <property type="molecule type" value="Genomic_DNA"/>
</dbReference>
<dbReference type="PANTHER" id="PTHR11258:SF22">
    <property type="entry name" value="MATH DOMAIN-CONTAINING PROTEIN"/>
    <property type="match status" value="1"/>
</dbReference>
<organism evidence="4">
    <name type="scientific">Capitella teleta</name>
    <name type="common">Polychaete worm</name>
    <dbReference type="NCBI Taxonomy" id="283909"/>
    <lineage>
        <taxon>Eukaryota</taxon>
        <taxon>Metazoa</taxon>
        <taxon>Spiralia</taxon>
        <taxon>Lophotrochozoa</taxon>
        <taxon>Annelida</taxon>
        <taxon>Polychaeta</taxon>
        <taxon>Sedentaria</taxon>
        <taxon>Scolecida</taxon>
        <taxon>Capitellidae</taxon>
        <taxon>Capitella</taxon>
    </lineage>
</organism>
<dbReference type="GO" id="GO:0016020">
    <property type="term" value="C:membrane"/>
    <property type="evidence" value="ECO:0007669"/>
    <property type="project" value="TreeGrafter"/>
</dbReference>
<sequence>MSINLHKFGIYPDDEDNHVFTFIFENPQRLLEAKSVESSEVNYAGHRWTVVCMRKEERYFGIFLKWKYTDGQSASCVSCKAKYSLTLIHRHDFHENKLFHSTQKFSSSQSLLGKSKLIPLADLLDQSAGFLDDTGKRIVLELSLSRCSTRFDKTIDTSPRNRTRKNASGFYHDTSTFLLANNRWFLRVYPQKMNSNGLPAVYLYLASKSKGFAMDMHFTLNLGQDSTEILTYHFGEGAKFDGFGKTLPEPLYKVEKINEMSIGVEISQLIIYKCAIVQMRPRGGYTPHVYKPYSSHSTRSTTSSLTAPEAFQDHEGNYWKLDSVKGSKFLTLTFDKGVHHFPHNKTKLLCWSVTLLSRDLHQAQDIEMRGDPQVGYFSNFIDDKGYMVPLPIEMSEVEMDGSPYAGDDGELLLRVNFLSLQTIPIGMRSLPRFEYQVKHLLRSRQELKENTRSLDEMREMSASRASLSMLDGSRLPSESGDLADRSDSRMQMFKSYDSLDVFRFRRKMDISNSDVGPVTQDTSKTFCGDILRNLAEIASNGHTSHRYAVTERDVFNGTREDVSTESGVSMSDEGSLFMEARPSPVDLSKQREIVSAICKFLQHRLPVRVSSILETGSLGKGTATRSRMDVDLVVFSPDLPKSGQNMWMQPLLHACRNFLETASANGETFAPFAKCVDFHVTPVALQFTCGSLDVDVVISRDWDSDESGYDALYEFSCKENTPRTRQLLSFASAKLQKKFVHDQPSEVKELMKVLKHWRQCIQWKKASFRPNSYLLELLVIKAVEEIRHYDMKKVIEKVGSYVLCPELSITWSTFYNPGKYHVEFDPPTPLVRDPANPGVNVAESLNYWGEFRSEYSIWMKSLGIVLKSGS</sequence>
<dbReference type="PANTHER" id="PTHR11258">
    <property type="entry name" value="2-5 OLIGOADENYLATE SYNTHETASE"/>
    <property type="match status" value="1"/>
</dbReference>
<dbReference type="Gene3D" id="3.30.460.10">
    <property type="entry name" value="Beta Polymerase, domain 2"/>
    <property type="match status" value="1"/>
</dbReference>
<dbReference type="STRING" id="283909.R7VBS6"/>
<dbReference type="SUPFAM" id="SSF81301">
    <property type="entry name" value="Nucleotidyltransferase"/>
    <property type="match status" value="1"/>
</dbReference>
<dbReference type="Proteomes" id="UP000014760">
    <property type="component" value="Unassembled WGS sequence"/>
</dbReference>
<dbReference type="InterPro" id="IPR008974">
    <property type="entry name" value="TRAF-like"/>
</dbReference>
<dbReference type="CDD" id="cd00121">
    <property type="entry name" value="MATH"/>
    <property type="match status" value="1"/>
</dbReference>
<dbReference type="PROSITE" id="PS50152">
    <property type="entry name" value="25A_SYNTH_3"/>
    <property type="match status" value="1"/>
</dbReference>
<dbReference type="Gene3D" id="2.60.210.10">
    <property type="entry name" value="Apoptosis, Tumor Necrosis Factor Receptor Associated Protein 2, Chain A"/>
    <property type="match status" value="1"/>
</dbReference>
<dbReference type="AlphaFoldDB" id="R7VBS6"/>
<accession>R7VBS6</accession>
<dbReference type="GO" id="GO:0005654">
    <property type="term" value="C:nucleoplasm"/>
    <property type="evidence" value="ECO:0007669"/>
    <property type="project" value="TreeGrafter"/>
</dbReference>
<feature type="domain" description="MATH" evidence="3">
    <location>
        <begin position="17"/>
        <end position="142"/>
    </location>
</feature>
<dbReference type="HOGENOM" id="CLU_329891_0_0_1"/>